<dbReference type="RefSeq" id="WP_264323597.1">
    <property type="nucleotide sequence ID" value="NZ_JADEXQ010000007.1"/>
</dbReference>
<feature type="transmembrane region" description="Helical" evidence="8">
    <location>
        <begin position="208"/>
        <end position="230"/>
    </location>
</feature>
<feature type="transmembrane region" description="Helical" evidence="8">
    <location>
        <begin position="383"/>
        <end position="407"/>
    </location>
</feature>
<feature type="transmembrane region" description="Helical" evidence="8">
    <location>
        <begin position="54"/>
        <end position="76"/>
    </location>
</feature>
<protein>
    <submittedName>
        <fullName evidence="9">Tyrosine transporter</fullName>
    </submittedName>
</protein>
<dbReference type="PANTHER" id="PTHR32195:SF26">
    <property type="entry name" value="TRYPTOPHAN OR TYROSINE TRANSPORTER PROTEIN"/>
    <property type="match status" value="1"/>
</dbReference>
<dbReference type="InterPro" id="IPR018227">
    <property type="entry name" value="Amino_acid_transport_2"/>
</dbReference>
<reference evidence="9" key="1">
    <citation type="submission" date="2020-10" db="EMBL/GenBank/DDBJ databases">
        <authorList>
            <person name="Castelo-Branco R."/>
            <person name="Eusebio N."/>
            <person name="Adriana R."/>
            <person name="Vieira A."/>
            <person name="Brugerolle De Fraissinette N."/>
            <person name="Rezende De Castro R."/>
            <person name="Schneider M.P."/>
            <person name="Vasconcelos V."/>
            <person name="Leao P.N."/>
        </authorList>
    </citation>
    <scope>NUCLEOTIDE SEQUENCE</scope>
    <source>
        <strain evidence="9">LEGE 11480</strain>
    </source>
</reference>
<keyword evidence="7 8" id="KW-0472">Membrane</keyword>
<dbReference type="GO" id="GO:0003333">
    <property type="term" value="P:amino acid transmembrane transport"/>
    <property type="evidence" value="ECO:0007669"/>
    <property type="project" value="InterPro"/>
</dbReference>
<feature type="transmembrane region" description="Helical" evidence="8">
    <location>
        <begin position="106"/>
        <end position="125"/>
    </location>
</feature>
<comment type="subcellular location">
    <subcellularLocation>
        <location evidence="1">Cell inner membrane</location>
        <topology evidence="1">Multi-pass membrane protein</topology>
    </subcellularLocation>
</comment>
<proteinExistence type="predicted"/>
<feature type="transmembrane region" description="Helical" evidence="8">
    <location>
        <begin position="284"/>
        <end position="307"/>
    </location>
</feature>
<dbReference type="Proteomes" id="UP000625316">
    <property type="component" value="Unassembled WGS sequence"/>
</dbReference>
<keyword evidence="2" id="KW-0813">Transport</keyword>
<accession>A0A928Z335</accession>
<evidence type="ECO:0000256" key="8">
    <source>
        <dbReference type="SAM" id="Phobius"/>
    </source>
</evidence>
<comment type="caution">
    <text evidence="9">The sequence shown here is derived from an EMBL/GenBank/DDBJ whole genome shotgun (WGS) entry which is preliminary data.</text>
</comment>
<keyword evidence="6 8" id="KW-1133">Transmembrane helix</keyword>
<gene>
    <name evidence="9" type="ORF">IQ266_03240</name>
</gene>
<evidence type="ECO:0000256" key="1">
    <source>
        <dbReference type="ARBA" id="ARBA00004429"/>
    </source>
</evidence>
<dbReference type="AlphaFoldDB" id="A0A928Z335"/>
<evidence type="ECO:0000256" key="3">
    <source>
        <dbReference type="ARBA" id="ARBA00022475"/>
    </source>
</evidence>
<feature type="transmembrane region" description="Helical" evidence="8">
    <location>
        <begin position="350"/>
        <end position="371"/>
    </location>
</feature>
<keyword evidence="5 8" id="KW-0812">Transmembrane</keyword>
<evidence type="ECO:0000256" key="5">
    <source>
        <dbReference type="ARBA" id="ARBA00022692"/>
    </source>
</evidence>
<keyword evidence="4" id="KW-0997">Cell inner membrane</keyword>
<organism evidence="9 10">
    <name type="scientific">Romeriopsis navalis LEGE 11480</name>
    <dbReference type="NCBI Taxonomy" id="2777977"/>
    <lineage>
        <taxon>Bacteria</taxon>
        <taxon>Bacillati</taxon>
        <taxon>Cyanobacteriota</taxon>
        <taxon>Cyanophyceae</taxon>
        <taxon>Leptolyngbyales</taxon>
        <taxon>Leptolyngbyaceae</taxon>
        <taxon>Romeriopsis</taxon>
        <taxon>Romeriopsis navalis</taxon>
    </lineage>
</organism>
<keyword evidence="3" id="KW-1003">Cell membrane</keyword>
<evidence type="ECO:0000313" key="10">
    <source>
        <dbReference type="Proteomes" id="UP000625316"/>
    </source>
</evidence>
<evidence type="ECO:0000313" key="9">
    <source>
        <dbReference type="EMBL" id="MBE9028773.1"/>
    </source>
</evidence>
<evidence type="ECO:0000256" key="4">
    <source>
        <dbReference type="ARBA" id="ARBA00022519"/>
    </source>
</evidence>
<feature type="transmembrane region" description="Helical" evidence="8">
    <location>
        <begin position="145"/>
        <end position="164"/>
    </location>
</feature>
<keyword evidence="10" id="KW-1185">Reference proteome</keyword>
<dbReference type="Pfam" id="PF03222">
    <property type="entry name" value="Trp_Tyr_perm"/>
    <property type="match status" value="1"/>
</dbReference>
<evidence type="ECO:0000256" key="6">
    <source>
        <dbReference type="ARBA" id="ARBA00022989"/>
    </source>
</evidence>
<dbReference type="PANTHER" id="PTHR32195">
    <property type="entry name" value="OS07G0662800 PROTEIN"/>
    <property type="match status" value="1"/>
</dbReference>
<sequence>MPIESLTPPTESSTAPTKFSKPIGSILGSTALVAGTTVGAGMLALPSVTQPAGLLPSTLALIGVWLYALISGLLIAEVNLQFVGENPEETPGLLAMIARILGKPGAIVTGIAYLFLHYALLVAYVAEGGGILLSALRQLGLGLSWSDGIGQGLFTAIFGGLLYLGRVQLVERLNSLFVAIVVATFLGLLICSVGQVEITQFARYDWGAVRPAIPVMLVALFYHNVIPVIVKQLKGDVVRVRRSITFGSALPMLMFLIWNAVVLGSAATMGSDPLAVLRSGQSGIGLAALVSVFSEFAIVTSFIGFVYGLVDFWRDLLKRQPGEEPQRLPLYSLVLGPAFGLSVLNPQIFLVALAYAGTFSISVIGGMIPAVMAGKRRMEEEAVVRLVPGGWLVLGGMIVGALLVLLWR</sequence>
<name>A0A928Z335_9CYAN</name>
<feature type="transmembrane region" description="Helical" evidence="8">
    <location>
        <begin position="26"/>
        <end position="48"/>
    </location>
</feature>
<dbReference type="GO" id="GO:0005886">
    <property type="term" value="C:plasma membrane"/>
    <property type="evidence" value="ECO:0007669"/>
    <property type="project" value="UniProtKB-SubCell"/>
</dbReference>
<evidence type="ECO:0000256" key="7">
    <source>
        <dbReference type="ARBA" id="ARBA00023136"/>
    </source>
</evidence>
<dbReference type="EMBL" id="JADEXQ010000007">
    <property type="protein sequence ID" value="MBE9028773.1"/>
    <property type="molecule type" value="Genomic_DNA"/>
</dbReference>
<dbReference type="Gene3D" id="1.20.1740.10">
    <property type="entry name" value="Amino acid/polyamine transporter I"/>
    <property type="match status" value="1"/>
</dbReference>
<evidence type="ECO:0000256" key="2">
    <source>
        <dbReference type="ARBA" id="ARBA00022448"/>
    </source>
</evidence>
<feature type="transmembrane region" description="Helical" evidence="8">
    <location>
        <begin position="242"/>
        <end position="264"/>
    </location>
</feature>
<feature type="transmembrane region" description="Helical" evidence="8">
    <location>
        <begin position="176"/>
        <end position="196"/>
    </location>
</feature>